<keyword evidence="4" id="KW-1185">Reference proteome</keyword>
<dbReference type="SUPFAM" id="SSF50370">
    <property type="entry name" value="Ricin B-like lectins"/>
    <property type="match status" value="1"/>
</dbReference>
<comment type="caution">
    <text evidence="3">The sequence shown here is derived from an EMBL/GenBank/DDBJ whole genome shotgun (WGS) entry which is preliminary data.</text>
</comment>
<accession>A0A3M2M910</accession>
<evidence type="ECO:0000256" key="1">
    <source>
        <dbReference type="SAM" id="MobiDB-lite"/>
    </source>
</evidence>
<dbReference type="SMART" id="SM00458">
    <property type="entry name" value="RICIN"/>
    <property type="match status" value="1"/>
</dbReference>
<evidence type="ECO:0000313" key="3">
    <source>
        <dbReference type="EMBL" id="RMI45540.1"/>
    </source>
</evidence>
<evidence type="ECO:0000259" key="2">
    <source>
        <dbReference type="SMART" id="SM00458"/>
    </source>
</evidence>
<sequence length="591" mass="62674">MTGDRLLRARACAQGPDQVFSPIAAAPDPGPLPVVTQTPAGAVQLFTQGIYPSYTGKKIAIADVGTASAYGLGGGGNGQDGSDATGWYLPLNSGNGTAFKPVNRFATQWFVHREGGLSVSLESVVRPGYYLGKGQDGPTVTKTKTLWTFDGPDNGSHILNGDVCLTQKTGAEFGRLVLQGGCDYHEKGVNTGSRAYKVLDATTGSPVDVPVPPPVPRVEMTVTRGGNAGQKVASTPVPGKDHANGGDTVSATTASGTATRWLVRTATAPNGRHGYSFEAEANPGRFLEQDLGLITSDTSPHHDVAIMTGSGENVWAPRDNATTDAQLVDLTSLTTMSYLRIDPPTDERPPKYFDRTHPGCMTYKNGAFWVTNQFGGQTLCDEGGDASFNVTYTSNGAPIPATDRAQPAVSATRLVRGDTADGGSPLCLDVKSGGTTNGTVVQQYTCNASPPQSWTLPAKDYGSYAAMFNDLMVQKRMPLDDSDRAAQFAKWEIFAPAAPVRALGKCLDVSDSGTADGTKVQLWECNNSPAQLWHVERPVDSNLTQFPGVKLVNPRSHKCLQIQGYELTNELPAQIQSCNALVSQNWVGTDR</sequence>
<dbReference type="CDD" id="cd00161">
    <property type="entry name" value="beta-trefoil_Ricin-like"/>
    <property type="match status" value="2"/>
</dbReference>
<dbReference type="Proteomes" id="UP000282674">
    <property type="component" value="Unassembled WGS sequence"/>
</dbReference>
<protein>
    <recommendedName>
        <fullName evidence="2">Ricin B lectin domain-containing protein</fullName>
    </recommendedName>
</protein>
<dbReference type="Pfam" id="PF14200">
    <property type="entry name" value="RicinB_lectin_2"/>
    <property type="match status" value="2"/>
</dbReference>
<proteinExistence type="predicted"/>
<name>A0A3M2M910_9ACTN</name>
<dbReference type="Gene3D" id="2.80.10.50">
    <property type="match status" value="2"/>
</dbReference>
<evidence type="ECO:0000313" key="4">
    <source>
        <dbReference type="Proteomes" id="UP000282674"/>
    </source>
</evidence>
<dbReference type="InterPro" id="IPR000772">
    <property type="entry name" value="Ricin_B_lectin"/>
</dbReference>
<dbReference type="InterPro" id="IPR035992">
    <property type="entry name" value="Ricin_B-like_lectins"/>
</dbReference>
<dbReference type="PROSITE" id="PS50231">
    <property type="entry name" value="RICIN_B_LECTIN"/>
    <property type="match status" value="1"/>
</dbReference>
<dbReference type="AlphaFoldDB" id="A0A3M2M910"/>
<organism evidence="3 4">
    <name type="scientific">Actinomadura harenae</name>
    <dbReference type="NCBI Taxonomy" id="2483351"/>
    <lineage>
        <taxon>Bacteria</taxon>
        <taxon>Bacillati</taxon>
        <taxon>Actinomycetota</taxon>
        <taxon>Actinomycetes</taxon>
        <taxon>Streptosporangiales</taxon>
        <taxon>Thermomonosporaceae</taxon>
        <taxon>Actinomadura</taxon>
    </lineage>
</organism>
<gene>
    <name evidence="3" type="ORF">EBO15_09855</name>
</gene>
<reference evidence="3 4" key="1">
    <citation type="submission" date="2018-10" db="EMBL/GenBank/DDBJ databases">
        <title>Isolation from soil.</title>
        <authorList>
            <person name="Hu J."/>
        </authorList>
    </citation>
    <scope>NUCLEOTIDE SEQUENCE [LARGE SCALE GENOMIC DNA]</scope>
    <source>
        <strain evidence="3 4">NEAU-Ht49</strain>
    </source>
</reference>
<feature type="domain" description="Ricin B lectin" evidence="2">
    <location>
        <begin position="416"/>
        <end position="589"/>
    </location>
</feature>
<dbReference type="OrthoDB" id="9806701at2"/>
<dbReference type="EMBL" id="RFFG01000013">
    <property type="protein sequence ID" value="RMI45540.1"/>
    <property type="molecule type" value="Genomic_DNA"/>
</dbReference>
<feature type="region of interest" description="Disordered" evidence="1">
    <location>
        <begin position="226"/>
        <end position="246"/>
    </location>
</feature>